<dbReference type="SUPFAM" id="SSF51735">
    <property type="entry name" value="NAD(P)-binding Rossmann-fold domains"/>
    <property type="match status" value="1"/>
</dbReference>
<dbReference type="Proteomes" id="UP000192284">
    <property type="component" value="Unassembled WGS sequence"/>
</dbReference>
<evidence type="ECO:0000313" key="3">
    <source>
        <dbReference type="Proteomes" id="UP000192284"/>
    </source>
</evidence>
<organism evidence="2 3">
    <name type="scientific">Mycobacterium angelicum</name>
    <dbReference type="NCBI Taxonomy" id="470074"/>
    <lineage>
        <taxon>Bacteria</taxon>
        <taxon>Bacillati</taxon>
        <taxon>Actinomycetota</taxon>
        <taxon>Actinomycetes</taxon>
        <taxon>Mycobacteriales</taxon>
        <taxon>Mycobacteriaceae</taxon>
        <taxon>Mycobacterium</taxon>
    </lineage>
</organism>
<proteinExistence type="predicted"/>
<evidence type="ECO:0000259" key="1">
    <source>
        <dbReference type="Pfam" id="PF09130"/>
    </source>
</evidence>
<sequence>MTVVTLLHPGSMGAAVGTQARRTEATVRWVGTGRSAETGRRAKDAGLAECAELATALDGSDIVVSICPPAHAEDVARSVAESTERAFTGVYLDANAISPARMQRVAALLPTALLADGAIIGEPPMTPGTTRLYVCGHAEPIARLFEGTALEVVTLSGDIGQASALKMAYASYQKASRVLGAVAHALARRHDVEDHLAREADLLHSRPLADTDGFRAAASRAWRWAPEMREADEALRAAGLPGDMAIGAATALERWTSVKDRDDLDVAAVLALLSKPPPNGEAAR</sequence>
<dbReference type="RefSeq" id="WP_083114240.1">
    <property type="nucleotide sequence ID" value="NZ_JACKTS010000040.1"/>
</dbReference>
<reference evidence="2 3" key="1">
    <citation type="submission" date="2017-02" db="EMBL/GenBank/DDBJ databases">
        <title>The new phylogeny of genus Mycobacterium.</title>
        <authorList>
            <person name="Tortoli E."/>
            <person name="Trovato A."/>
            <person name="Cirillo D.M."/>
        </authorList>
    </citation>
    <scope>NUCLEOTIDE SEQUENCE [LARGE SCALE GENOMIC DNA]</scope>
    <source>
        <strain evidence="2 3">DSM 45057</strain>
    </source>
</reference>
<evidence type="ECO:0000313" key="2">
    <source>
        <dbReference type="EMBL" id="ORA19599.1"/>
    </source>
</evidence>
<dbReference type="AlphaFoldDB" id="A0A1W9ZP82"/>
<comment type="caution">
    <text evidence="2">The sequence shown here is derived from an EMBL/GenBank/DDBJ whole genome shotgun (WGS) entry which is preliminary data.</text>
</comment>
<dbReference type="OrthoDB" id="1271986at2"/>
<dbReference type="SUPFAM" id="SSF48179">
    <property type="entry name" value="6-phosphogluconate dehydrogenase C-terminal domain-like"/>
    <property type="match status" value="1"/>
</dbReference>
<protein>
    <recommendedName>
        <fullName evidence="1">Phosphogluconate dehydrogenase NAD-binding putative C-terminal domain-containing protein</fullName>
    </recommendedName>
</protein>
<name>A0A1W9ZP82_MYCAN</name>
<dbReference type="InterPro" id="IPR036291">
    <property type="entry name" value="NAD(P)-bd_dom_sf"/>
</dbReference>
<gene>
    <name evidence="2" type="ORF">BST12_16755</name>
</gene>
<dbReference type="Pfam" id="PF09130">
    <property type="entry name" value="DUF1932"/>
    <property type="match status" value="1"/>
</dbReference>
<dbReference type="InterPro" id="IPR008927">
    <property type="entry name" value="6-PGluconate_DH-like_C_sf"/>
</dbReference>
<dbReference type="EMBL" id="MVHE01000027">
    <property type="protein sequence ID" value="ORA19599.1"/>
    <property type="molecule type" value="Genomic_DNA"/>
</dbReference>
<dbReference type="Gene3D" id="3.40.50.720">
    <property type="entry name" value="NAD(P)-binding Rossmann-like Domain"/>
    <property type="match status" value="1"/>
</dbReference>
<dbReference type="InterPro" id="IPR015814">
    <property type="entry name" value="Pgluconate_DH_NAD-bd_C"/>
</dbReference>
<feature type="domain" description="Phosphogluconate dehydrogenase NAD-binding putative C-terminal" evidence="1">
    <location>
        <begin position="187"/>
        <end position="255"/>
    </location>
</feature>
<keyword evidence="3" id="KW-1185">Reference proteome</keyword>
<accession>A0A1W9ZP82</accession>
<dbReference type="InterPro" id="IPR013328">
    <property type="entry name" value="6PGD_dom2"/>
</dbReference>
<dbReference type="Gene3D" id="1.10.1040.10">
    <property type="entry name" value="N-(1-d-carboxylethyl)-l-norvaline Dehydrogenase, domain 2"/>
    <property type="match status" value="1"/>
</dbReference>